<gene>
    <name evidence="2" type="ORF">CFX0092_B0857</name>
</gene>
<dbReference type="Pfam" id="PF00903">
    <property type="entry name" value="Glyoxalase"/>
    <property type="match status" value="1"/>
</dbReference>
<dbReference type="Gene3D" id="3.10.180.10">
    <property type="entry name" value="2,3-Dihydroxybiphenyl 1,2-Dioxygenase, domain 1"/>
    <property type="match status" value="1"/>
</dbReference>
<dbReference type="KEGG" id="pbf:CFX0092_B0857"/>
<dbReference type="PANTHER" id="PTHR36503">
    <property type="entry name" value="BLR2520 PROTEIN"/>
    <property type="match status" value="1"/>
</dbReference>
<reference evidence="2" key="1">
    <citation type="submission" date="2016-01" db="EMBL/GenBank/DDBJ databases">
        <authorList>
            <person name="Mcilroy J.S."/>
            <person name="Karst M S."/>
            <person name="Albertsen M."/>
        </authorList>
    </citation>
    <scope>NUCLEOTIDE SEQUENCE</scope>
    <source>
        <strain evidence="2">Cfx-K</strain>
    </source>
</reference>
<dbReference type="AlphaFoldDB" id="A0A160T7D6"/>
<dbReference type="Proteomes" id="UP000215027">
    <property type="component" value="Chromosome II"/>
</dbReference>
<proteinExistence type="predicted"/>
<sequence>MELGTFSISLSVKDLETSRAFYEKLGFTQMGGDAAANWLILRNGPCIIGIFQGMFEGNLLTFNPGWDGDAQPLASFTDVRDLQRALQGQGVSFIAEADTTTSGPAHFVLVDPDGNTILVDQHV</sequence>
<dbReference type="PANTHER" id="PTHR36503:SF1">
    <property type="entry name" value="BLR2520 PROTEIN"/>
    <property type="match status" value="1"/>
</dbReference>
<dbReference type="EMBL" id="LN890656">
    <property type="protein sequence ID" value="CUS06391.1"/>
    <property type="molecule type" value="Genomic_DNA"/>
</dbReference>
<dbReference type="OrthoDB" id="9798430at2"/>
<name>A0A160T7D6_9CHLR</name>
<organism evidence="2 3">
    <name type="scientific">Candidatus Promineifilum breve</name>
    <dbReference type="NCBI Taxonomy" id="1806508"/>
    <lineage>
        <taxon>Bacteria</taxon>
        <taxon>Bacillati</taxon>
        <taxon>Chloroflexota</taxon>
        <taxon>Ardenticatenia</taxon>
        <taxon>Candidatus Promineifilales</taxon>
        <taxon>Candidatus Promineifilaceae</taxon>
        <taxon>Candidatus Promineifilum</taxon>
    </lineage>
</organism>
<dbReference type="RefSeq" id="WP_095045665.1">
    <property type="nucleotide sequence ID" value="NZ_LN890656.1"/>
</dbReference>
<protein>
    <submittedName>
        <fullName evidence="2">Glyoxalase/bleomycin resistance protein/dioxygenase</fullName>
    </submittedName>
</protein>
<dbReference type="GO" id="GO:0051213">
    <property type="term" value="F:dioxygenase activity"/>
    <property type="evidence" value="ECO:0007669"/>
    <property type="project" value="UniProtKB-KW"/>
</dbReference>
<dbReference type="SUPFAM" id="SSF54593">
    <property type="entry name" value="Glyoxalase/Bleomycin resistance protein/Dihydroxybiphenyl dioxygenase"/>
    <property type="match status" value="1"/>
</dbReference>
<evidence type="ECO:0000313" key="2">
    <source>
        <dbReference type="EMBL" id="CUS06391.1"/>
    </source>
</evidence>
<dbReference type="InterPro" id="IPR029068">
    <property type="entry name" value="Glyas_Bleomycin-R_OHBP_Dase"/>
</dbReference>
<accession>A0A160T7D6</accession>
<keyword evidence="3" id="KW-1185">Reference proteome</keyword>
<evidence type="ECO:0000259" key="1">
    <source>
        <dbReference type="Pfam" id="PF00903"/>
    </source>
</evidence>
<dbReference type="InterPro" id="IPR004360">
    <property type="entry name" value="Glyas_Fos-R_dOase_dom"/>
</dbReference>
<feature type="domain" description="Glyoxalase/fosfomycin resistance/dioxygenase" evidence="1">
    <location>
        <begin position="8"/>
        <end position="117"/>
    </location>
</feature>
<evidence type="ECO:0000313" key="3">
    <source>
        <dbReference type="Proteomes" id="UP000215027"/>
    </source>
</evidence>